<dbReference type="EMBL" id="CP001147">
    <property type="protein sequence ID" value="ACI21434.1"/>
    <property type="molecule type" value="Genomic_DNA"/>
</dbReference>
<dbReference type="eggNOG" id="ENOG502Z80D">
    <property type="taxonomic scope" value="Bacteria"/>
</dbReference>
<dbReference type="STRING" id="289376.THEYE_A2042"/>
<evidence type="ECO:0000313" key="2">
    <source>
        <dbReference type="Proteomes" id="UP000000718"/>
    </source>
</evidence>
<dbReference type="PATRIC" id="fig|289376.4.peg.1990"/>
<sequence>MVNDSIKLYPSTVKHKIYMRDWYFNAGIVGFLNIITDGKELDSIPYLTIGENYIEFSDEIFEGFEEKFSKYAFLKFFNVNAYLQRLQKAQKDLTEKKTKIKPEQIRKKLEEIEKPPYKDFLKLLNIPVWEYKSAEDFIDNLEKAQSKLKNLSKNQIFEILNKTPEGKESIQIFINQKLKGVCSHENVSEYVSRIKAMKYSKKLKNNELCPSCQEKKAEYEFNNAVSNIIGFNKDNSNWIWGFKVSKLQICPLCAIIYSCAFASFAYVLKIAEGEYLNYFYFPNENTNLKTLYEIVKTFNLLIDNIEENSNLLYVMIKQIVDYITKKQINRISENINFIEIADNPILAGQGTKGYNIYNYNISPDIAMFLDLQFKNESVPKGYYVLNKNYCSIEEELLKLAISYQIDYSTLYRYFAYYLDTDNYSTKYNLNKVMNFVIKYIQWVRGESMEKSQKIINKGYLSGLSLRNELIKKGKENQINGLVYGFLNDLKIGDREKFLDKYLRIVMSHNQPNRFGKDEMLDDDYFLQFGYSFVSGLISKSGIENNTGTNDIEEE</sequence>
<reference evidence="1 2" key="2">
    <citation type="journal article" date="2015" name="Genome Announc.">
        <title>Genome Sequence of the Sulfate-Reducing Thermophilic Bacterium Thermodesulfovibrio yellowstonii Strain DSM 11347T (Phylum Nitrospirae).</title>
        <authorList>
            <person name="Bhatnagar S."/>
            <person name="Badger J.H."/>
            <person name="Madupu R."/>
            <person name="Khouri H.M."/>
            <person name="O'Connor E.M."/>
            <person name="Robb F.T."/>
            <person name="Ward N.L."/>
            <person name="Eisen J.A."/>
        </authorList>
    </citation>
    <scope>NUCLEOTIDE SEQUENCE [LARGE SCALE GENOMIC DNA]</scope>
    <source>
        <strain evidence="2">ATCC 51303 / DSM 11347 / YP87</strain>
    </source>
</reference>
<dbReference type="HOGENOM" id="CLU_038670_0_0_0"/>
<gene>
    <name evidence="1" type="primary">cst1</name>
    <name evidence="1" type="ordered locus">THEYE_A2042</name>
</gene>
<dbReference type="NCBIfam" id="TIGR01908">
    <property type="entry name" value="cas_CXXC_CXXC"/>
    <property type="match status" value="1"/>
</dbReference>
<evidence type="ECO:0000313" key="1">
    <source>
        <dbReference type="EMBL" id="ACI21434.1"/>
    </source>
</evidence>
<dbReference type="KEGG" id="tye:THEYE_A2042"/>
<dbReference type="Proteomes" id="UP000000718">
    <property type="component" value="Chromosome"/>
</dbReference>
<reference evidence="2" key="1">
    <citation type="submission" date="2008-08" db="EMBL/GenBank/DDBJ databases">
        <title>The complete genome sequence of Thermodesulfovibrio yellowstonii strain ATCC 51303 / DSM 11347 / YP87.</title>
        <authorList>
            <person name="Dodson R.J."/>
            <person name="Durkin A.S."/>
            <person name="Wu M."/>
            <person name="Eisen J."/>
            <person name="Sutton G."/>
        </authorList>
    </citation>
    <scope>NUCLEOTIDE SEQUENCE [LARGE SCALE GENOMIC DNA]</scope>
    <source>
        <strain evidence="2">ATCC 51303 / DSM 11347 / YP87</strain>
    </source>
</reference>
<dbReference type="OrthoDB" id="5540852at2"/>
<organism evidence="1 2">
    <name type="scientific">Thermodesulfovibrio yellowstonii (strain ATCC 51303 / DSM 11347 / YP87)</name>
    <dbReference type="NCBI Taxonomy" id="289376"/>
    <lineage>
        <taxon>Bacteria</taxon>
        <taxon>Pseudomonadati</taxon>
        <taxon>Nitrospirota</taxon>
        <taxon>Thermodesulfovibrionia</taxon>
        <taxon>Thermodesulfovibrionales</taxon>
        <taxon>Thermodesulfovibrionaceae</taxon>
        <taxon>Thermodesulfovibrio</taxon>
    </lineage>
</organism>
<name>B5YIV5_THEYD</name>
<accession>B5YIV5</accession>
<protein>
    <submittedName>
        <fullName evidence="1">CRISPR-associated CXXC_CXXC protein Cst1</fullName>
    </submittedName>
</protein>
<dbReference type="AlphaFoldDB" id="B5YIV5"/>
<dbReference type="RefSeq" id="WP_012546150.1">
    <property type="nucleotide sequence ID" value="NC_011296.1"/>
</dbReference>
<dbReference type="InParanoid" id="B5YIV5"/>
<dbReference type="InterPro" id="IPR010180">
    <property type="entry name" value="CRISPR-assoc_prot_CXXC-CXXC"/>
</dbReference>
<keyword evidence="2" id="KW-1185">Reference proteome</keyword>
<dbReference type="EnsemblBacteria" id="ACI21434">
    <property type="protein sequence ID" value="ACI21434"/>
    <property type="gene ID" value="THEYE_A2042"/>
</dbReference>
<proteinExistence type="predicted"/>